<reference evidence="2" key="1">
    <citation type="submission" date="2019-10" db="EMBL/GenBank/DDBJ databases">
        <authorList>
            <consortium name="DOE Joint Genome Institute"/>
            <person name="Kuo A."/>
            <person name="Miyauchi S."/>
            <person name="Kiss E."/>
            <person name="Drula E."/>
            <person name="Kohler A."/>
            <person name="Sanchez-Garcia M."/>
            <person name="Andreopoulos B."/>
            <person name="Barry K.W."/>
            <person name="Bonito G."/>
            <person name="Buee M."/>
            <person name="Carver A."/>
            <person name="Chen C."/>
            <person name="Cichocki N."/>
            <person name="Clum A."/>
            <person name="Culley D."/>
            <person name="Crous P.W."/>
            <person name="Fauchery L."/>
            <person name="Girlanda M."/>
            <person name="Hayes R."/>
            <person name="Keri Z."/>
            <person name="LaButti K."/>
            <person name="Lipzen A."/>
            <person name="Lombard V."/>
            <person name="Magnuson J."/>
            <person name="Maillard F."/>
            <person name="Morin E."/>
            <person name="Murat C."/>
            <person name="Nolan M."/>
            <person name="Ohm R."/>
            <person name="Pangilinan J."/>
            <person name="Pereira M."/>
            <person name="Perotto S."/>
            <person name="Peter M."/>
            <person name="Riley R."/>
            <person name="Sitrit Y."/>
            <person name="Stielow B."/>
            <person name="Szollosi G."/>
            <person name="Zifcakova L."/>
            <person name="Stursova M."/>
            <person name="Spatafora J.W."/>
            <person name="Tedersoo L."/>
            <person name="Vaario L.-M."/>
            <person name="Yamada A."/>
            <person name="Yan M."/>
            <person name="Wang P."/>
            <person name="Xu J."/>
            <person name="Bruns T."/>
            <person name="Baldrian P."/>
            <person name="Vilgalys R."/>
            <person name="Henrissat B."/>
            <person name="Grigoriev I.V."/>
            <person name="Hibbett D."/>
            <person name="Nagy L.G."/>
            <person name="Martin F.M."/>
        </authorList>
    </citation>
    <scope>NUCLEOTIDE SEQUENCE</scope>
    <source>
        <strain evidence="2">BED1</strain>
    </source>
</reference>
<evidence type="ECO:0000313" key="2">
    <source>
        <dbReference type="EMBL" id="KAF8435698.1"/>
    </source>
</evidence>
<organism evidence="2 3">
    <name type="scientific">Boletus edulis BED1</name>
    <dbReference type="NCBI Taxonomy" id="1328754"/>
    <lineage>
        <taxon>Eukaryota</taxon>
        <taxon>Fungi</taxon>
        <taxon>Dikarya</taxon>
        <taxon>Basidiomycota</taxon>
        <taxon>Agaricomycotina</taxon>
        <taxon>Agaricomycetes</taxon>
        <taxon>Agaricomycetidae</taxon>
        <taxon>Boletales</taxon>
        <taxon>Boletineae</taxon>
        <taxon>Boletaceae</taxon>
        <taxon>Boletoideae</taxon>
        <taxon>Boletus</taxon>
    </lineage>
</organism>
<evidence type="ECO:0000256" key="1">
    <source>
        <dbReference type="SAM" id="MobiDB-lite"/>
    </source>
</evidence>
<proteinExistence type="predicted"/>
<accession>A0AAD4GC44</accession>
<protein>
    <submittedName>
        <fullName evidence="2">Uncharacterized protein</fullName>
    </submittedName>
</protein>
<feature type="region of interest" description="Disordered" evidence="1">
    <location>
        <begin position="50"/>
        <end position="71"/>
    </location>
</feature>
<name>A0AAD4GC44_BOLED</name>
<gene>
    <name evidence="2" type="ORF">L210DRAFT_116205</name>
</gene>
<dbReference type="EMBL" id="WHUW01000024">
    <property type="protein sequence ID" value="KAF8435698.1"/>
    <property type="molecule type" value="Genomic_DNA"/>
</dbReference>
<evidence type="ECO:0000313" key="3">
    <source>
        <dbReference type="Proteomes" id="UP001194468"/>
    </source>
</evidence>
<keyword evidence="3" id="KW-1185">Reference proteome</keyword>
<reference evidence="2" key="2">
    <citation type="journal article" date="2020" name="Nat. Commun.">
        <title>Large-scale genome sequencing of mycorrhizal fungi provides insights into the early evolution of symbiotic traits.</title>
        <authorList>
            <person name="Miyauchi S."/>
            <person name="Kiss E."/>
            <person name="Kuo A."/>
            <person name="Drula E."/>
            <person name="Kohler A."/>
            <person name="Sanchez-Garcia M."/>
            <person name="Morin E."/>
            <person name="Andreopoulos B."/>
            <person name="Barry K.W."/>
            <person name="Bonito G."/>
            <person name="Buee M."/>
            <person name="Carver A."/>
            <person name="Chen C."/>
            <person name="Cichocki N."/>
            <person name="Clum A."/>
            <person name="Culley D."/>
            <person name="Crous P.W."/>
            <person name="Fauchery L."/>
            <person name="Girlanda M."/>
            <person name="Hayes R.D."/>
            <person name="Keri Z."/>
            <person name="LaButti K."/>
            <person name="Lipzen A."/>
            <person name="Lombard V."/>
            <person name="Magnuson J."/>
            <person name="Maillard F."/>
            <person name="Murat C."/>
            <person name="Nolan M."/>
            <person name="Ohm R.A."/>
            <person name="Pangilinan J."/>
            <person name="Pereira M.F."/>
            <person name="Perotto S."/>
            <person name="Peter M."/>
            <person name="Pfister S."/>
            <person name="Riley R."/>
            <person name="Sitrit Y."/>
            <person name="Stielow J.B."/>
            <person name="Szollosi G."/>
            <person name="Zifcakova L."/>
            <person name="Stursova M."/>
            <person name="Spatafora J.W."/>
            <person name="Tedersoo L."/>
            <person name="Vaario L.M."/>
            <person name="Yamada A."/>
            <person name="Yan M."/>
            <person name="Wang P."/>
            <person name="Xu J."/>
            <person name="Bruns T."/>
            <person name="Baldrian P."/>
            <person name="Vilgalys R."/>
            <person name="Dunand C."/>
            <person name="Henrissat B."/>
            <person name="Grigoriev I.V."/>
            <person name="Hibbett D."/>
            <person name="Nagy L.G."/>
            <person name="Martin F.M."/>
        </authorList>
    </citation>
    <scope>NUCLEOTIDE SEQUENCE</scope>
    <source>
        <strain evidence="2">BED1</strain>
    </source>
</reference>
<dbReference type="Proteomes" id="UP001194468">
    <property type="component" value="Unassembled WGS sequence"/>
</dbReference>
<dbReference type="AlphaFoldDB" id="A0AAD4GC44"/>
<sequence length="218" mass="23679">MPNEKGREAACLLTNSISQSEGSSGYETSECCHRVSAFCYSKHEVILESSTKSEGSPSGPEHNDSPHSIHCVTSTTGLVSGSVPTACNGGRVTQTKVGATRQPASDWTTRDISRSCGSVEFAAWVTHGMAVRKTDSARICHRSQSDSICWTHGRSQTDALLEPSDPKVPISQQLSRRKSLQRACDTQLVQYQATKDCELCRSENRTQDLDVGRIQTGD</sequence>
<comment type="caution">
    <text evidence="2">The sequence shown here is derived from an EMBL/GenBank/DDBJ whole genome shotgun (WGS) entry which is preliminary data.</text>
</comment>